<reference evidence="3 4" key="1">
    <citation type="submission" date="2018-02" db="EMBL/GenBank/DDBJ databases">
        <title>Genome sequence of the basidiomycete white-rot fungus Phlebia centrifuga.</title>
        <authorList>
            <person name="Granchi Z."/>
            <person name="Peng M."/>
            <person name="de Vries R.P."/>
            <person name="Hilden K."/>
            <person name="Makela M.R."/>
            <person name="Grigoriev I."/>
            <person name="Riley R."/>
        </authorList>
    </citation>
    <scope>NUCLEOTIDE SEQUENCE [LARGE SCALE GENOMIC DNA]</scope>
    <source>
        <strain evidence="3 4">FBCC195</strain>
    </source>
</reference>
<dbReference type="AlphaFoldDB" id="A0A2R6NF78"/>
<keyword evidence="4" id="KW-1185">Reference proteome</keyword>
<evidence type="ECO:0000256" key="2">
    <source>
        <dbReference type="SAM" id="MobiDB-lite"/>
    </source>
</evidence>
<gene>
    <name evidence="3" type="ORF">PHLCEN_2v13088</name>
</gene>
<evidence type="ECO:0000256" key="1">
    <source>
        <dbReference type="SAM" id="Coils"/>
    </source>
</evidence>
<keyword evidence="1" id="KW-0175">Coiled coil</keyword>
<evidence type="ECO:0000313" key="4">
    <source>
        <dbReference type="Proteomes" id="UP000186601"/>
    </source>
</evidence>
<organism evidence="3 4">
    <name type="scientific">Hermanssonia centrifuga</name>
    <dbReference type="NCBI Taxonomy" id="98765"/>
    <lineage>
        <taxon>Eukaryota</taxon>
        <taxon>Fungi</taxon>
        <taxon>Dikarya</taxon>
        <taxon>Basidiomycota</taxon>
        <taxon>Agaricomycotina</taxon>
        <taxon>Agaricomycetes</taxon>
        <taxon>Polyporales</taxon>
        <taxon>Meruliaceae</taxon>
        <taxon>Hermanssonia</taxon>
    </lineage>
</organism>
<feature type="region of interest" description="Disordered" evidence="2">
    <location>
        <begin position="135"/>
        <end position="184"/>
    </location>
</feature>
<feature type="region of interest" description="Disordered" evidence="2">
    <location>
        <begin position="318"/>
        <end position="338"/>
    </location>
</feature>
<protein>
    <submittedName>
        <fullName evidence="3">Uncharacterized protein</fullName>
    </submittedName>
</protein>
<evidence type="ECO:0000313" key="3">
    <source>
        <dbReference type="EMBL" id="PSR71040.1"/>
    </source>
</evidence>
<comment type="caution">
    <text evidence="3">The sequence shown here is derived from an EMBL/GenBank/DDBJ whole genome shotgun (WGS) entry which is preliminary data.</text>
</comment>
<feature type="region of interest" description="Disordered" evidence="2">
    <location>
        <begin position="95"/>
        <end position="121"/>
    </location>
</feature>
<feature type="compositionally biased region" description="Basic residues" evidence="2">
    <location>
        <begin position="327"/>
        <end position="338"/>
    </location>
</feature>
<sequence>MNYVLAAFPDSALKRNGIKFFERLVSTCNFGPAVLDRLQGFLNLIAYMLMKPGTVDNSRRLRGKLLPKVTIGPPRRSRKTQKQVVFVSVPQRAQAGTKVAAASNRRTDTLSASPSNPRKLCGEVSVKPVAAVVAPLHPPRRNPSRLKKEVIEPSLQDKSLPTNRRRTTRSDPPSPTNALPDDIRRRAEHLATQERGLKRKRMEYDENVFSFQEKQKTALKTLEKREQTLKGLEDALRQKDEELNGEKGILQQLKVELERREAAIAVREEQSTLLSTFAQIENADRTLKRLEDIFSCSLLADEIIQQYLDELASVPALPDEDESTAKGKGKGKSFPHLKKRKVAQPEDEVVTWREGGSARRDWLERERIGKVKMEYLTSNWVTLFQYQFIEFKDSLGA</sequence>
<name>A0A2R6NF78_9APHY</name>
<accession>A0A2R6NF78</accession>
<dbReference type="OrthoDB" id="6105938at2759"/>
<feature type="coiled-coil region" evidence="1">
    <location>
        <begin position="219"/>
        <end position="270"/>
    </location>
</feature>
<dbReference type="Proteomes" id="UP000186601">
    <property type="component" value="Unassembled WGS sequence"/>
</dbReference>
<proteinExistence type="predicted"/>
<dbReference type="EMBL" id="MLYV02001296">
    <property type="protein sequence ID" value="PSR71040.1"/>
    <property type="molecule type" value="Genomic_DNA"/>
</dbReference>